<feature type="domain" description="PH" evidence="1">
    <location>
        <begin position="9"/>
        <end position="75"/>
    </location>
</feature>
<accession>A0ABQ7T396</accession>
<dbReference type="PANTHER" id="PTHR47014">
    <property type="entry name" value="PLECKSTRIN HOMOLOGY DOMAIN-CONTAINING FAMILY S MEMBER 1"/>
    <property type="match status" value="1"/>
</dbReference>
<gene>
    <name evidence="2" type="ORF">JD844_006831</name>
</gene>
<dbReference type="InterPro" id="IPR001849">
    <property type="entry name" value="PH_domain"/>
</dbReference>
<comment type="caution">
    <text evidence="2">The sequence shown here is derived from an EMBL/GenBank/DDBJ whole genome shotgun (WGS) entry which is preliminary data.</text>
</comment>
<keyword evidence="3" id="KW-1185">Reference proteome</keyword>
<dbReference type="InterPro" id="IPR042986">
    <property type="entry name" value="PLEKHS1"/>
</dbReference>
<reference evidence="2 3" key="1">
    <citation type="journal article" date="2022" name="Gigascience">
        <title>A chromosome-level genome assembly and annotation of the desert horned lizard, Phrynosoma platyrhinos, provides insight into chromosomal rearrangements among reptiles.</title>
        <authorList>
            <person name="Koochekian N."/>
            <person name="Ascanio A."/>
            <person name="Farleigh K."/>
            <person name="Card D.C."/>
            <person name="Schield D.R."/>
            <person name="Castoe T.A."/>
            <person name="Jezkova T."/>
        </authorList>
    </citation>
    <scope>NUCLEOTIDE SEQUENCE [LARGE SCALE GENOMIC DNA]</scope>
    <source>
        <strain evidence="2">NK-2021</strain>
    </source>
</reference>
<dbReference type="Proteomes" id="UP000826234">
    <property type="component" value="Unassembled WGS sequence"/>
</dbReference>
<name>A0ABQ7T396_PHRPL</name>
<evidence type="ECO:0000259" key="1">
    <source>
        <dbReference type="PROSITE" id="PS50003"/>
    </source>
</evidence>
<dbReference type="PANTHER" id="PTHR47014:SF1">
    <property type="entry name" value="PLECKSTRIN HOMOLOGY DOMAIN-CONTAINING FAMILY S MEMBER 1"/>
    <property type="match status" value="1"/>
</dbReference>
<dbReference type="Gene3D" id="2.30.29.30">
    <property type="entry name" value="Pleckstrin-homology domain (PH domain)/Phosphotyrosine-binding domain (PTB)"/>
    <property type="match status" value="1"/>
</dbReference>
<evidence type="ECO:0000313" key="2">
    <source>
        <dbReference type="EMBL" id="KAH0623738.1"/>
    </source>
</evidence>
<organism evidence="2 3">
    <name type="scientific">Phrynosoma platyrhinos</name>
    <name type="common">Desert horned lizard</name>
    <dbReference type="NCBI Taxonomy" id="52577"/>
    <lineage>
        <taxon>Eukaryota</taxon>
        <taxon>Metazoa</taxon>
        <taxon>Chordata</taxon>
        <taxon>Craniata</taxon>
        <taxon>Vertebrata</taxon>
        <taxon>Euteleostomi</taxon>
        <taxon>Lepidosauria</taxon>
        <taxon>Squamata</taxon>
        <taxon>Bifurcata</taxon>
        <taxon>Unidentata</taxon>
        <taxon>Episquamata</taxon>
        <taxon>Toxicofera</taxon>
        <taxon>Iguania</taxon>
        <taxon>Phrynosomatidae</taxon>
        <taxon>Phrynosomatinae</taxon>
        <taxon>Phrynosoma</taxon>
    </lineage>
</organism>
<dbReference type="PROSITE" id="PS50003">
    <property type="entry name" value="PH_DOMAIN"/>
    <property type="match status" value="1"/>
</dbReference>
<proteinExistence type="predicted"/>
<dbReference type="SUPFAM" id="SSF50729">
    <property type="entry name" value="PH domain-like"/>
    <property type="match status" value="1"/>
</dbReference>
<sequence>MSGNYAYEEVCKHGFFIKSPPAHLFTNQTSWKKRYFILSKTSKNGYVLRYLKGQQLKGYIEINEYVSYDIYQYFF</sequence>
<dbReference type="InterPro" id="IPR011993">
    <property type="entry name" value="PH-like_dom_sf"/>
</dbReference>
<evidence type="ECO:0000313" key="3">
    <source>
        <dbReference type="Proteomes" id="UP000826234"/>
    </source>
</evidence>
<protein>
    <recommendedName>
        <fullName evidence="1">PH domain-containing protein</fullName>
    </recommendedName>
</protein>
<dbReference type="EMBL" id="JAIPUX010001880">
    <property type="protein sequence ID" value="KAH0623738.1"/>
    <property type="molecule type" value="Genomic_DNA"/>
</dbReference>